<evidence type="ECO:0000256" key="7">
    <source>
        <dbReference type="SAM" id="SignalP"/>
    </source>
</evidence>
<keyword evidence="5 6" id="KW-0449">Lipoprotein</keyword>
<evidence type="ECO:0000256" key="2">
    <source>
        <dbReference type="ARBA" id="ARBA00023136"/>
    </source>
</evidence>
<organism evidence="8 9">
    <name type="scientific">Orbus hercynius</name>
    <dbReference type="NCBI Taxonomy" id="593135"/>
    <lineage>
        <taxon>Bacteria</taxon>
        <taxon>Pseudomonadati</taxon>
        <taxon>Pseudomonadota</taxon>
        <taxon>Gammaproteobacteria</taxon>
        <taxon>Orbales</taxon>
        <taxon>Orbaceae</taxon>
        <taxon>Orbus</taxon>
    </lineage>
</organism>
<keyword evidence="4 6" id="KW-0998">Cell outer membrane</keyword>
<dbReference type="GO" id="GO:0009279">
    <property type="term" value="C:cell outer membrane"/>
    <property type="evidence" value="ECO:0007669"/>
    <property type="project" value="UniProtKB-SubCell"/>
</dbReference>
<comment type="subunit">
    <text evidence="6">Component of the lipopolysaccharide transport and assembly complex. Interacts with LptD.</text>
</comment>
<dbReference type="AlphaFoldDB" id="A0A495RHG8"/>
<dbReference type="RefSeq" id="WP_121143897.1">
    <property type="nucleotide sequence ID" value="NZ_RBWY01000001.1"/>
</dbReference>
<comment type="subcellular location">
    <subcellularLocation>
        <location evidence="6">Cell outer membrane</location>
        <topology evidence="6">Lipid-anchor</topology>
    </subcellularLocation>
</comment>
<dbReference type="GO" id="GO:0001530">
    <property type="term" value="F:lipopolysaccharide binding"/>
    <property type="evidence" value="ECO:0007669"/>
    <property type="project" value="TreeGrafter"/>
</dbReference>
<evidence type="ECO:0000256" key="3">
    <source>
        <dbReference type="ARBA" id="ARBA00023139"/>
    </source>
</evidence>
<name>A0A495RHG8_9GAMM</name>
<evidence type="ECO:0000256" key="4">
    <source>
        <dbReference type="ARBA" id="ARBA00023237"/>
    </source>
</evidence>
<dbReference type="GO" id="GO:1990351">
    <property type="term" value="C:transporter complex"/>
    <property type="evidence" value="ECO:0007669"/>
    <property type="project" value="TreeGrafter"/>
</dbReference>
<dbReference type="OrthoDB" id="5801564at2"/>
<accession>A0A495RHG8</accession>
<comment type="similarity">
    <text evidence="6">Belongs to the LptE lipoprotein family.</text>
</comment>
<protein>
    <recommendedName>
        <fullName evidence="6">LPS-assembly lipoprotein LptE</fullName>
    </recommendedName>
</protein>
<reference evidence="8 9" key="1">
    <citation type="submission" date="2018-10" db="EMBL/GenBank/DDBJ databases">
        <title>Genomic Encyclopedia of Type Strains, Phase IV (KMG-IV): sequencing the most valuable type-strain genomes for metagenomic binning, comparative biology and taxonomic classification.</title>
        <authorList>
            <person name="Goeker M."/>
        </authorList>
    </citation>
    <scope>NUCLEOTIDE SEQUENCE [LARGE SCALE GENOMIC DNA]</scope>
    <source>
        <strain evidence="8 9">DSM 22228</strain>
    </source>
</reference>
<dbReference type="EMBL" id="RBWY01000001">
    <property type="protein sequence ID" value="RKS86973.1"/>
    <property type="molecule type" value="Genomic_DNA"/>
</dbReference>
<dbReference type="InterPro" id="IPR007485">
    <property type="entry name" value="LPS_assembly_LptE"/>
</dbReference>
<dbReference type="GO" id="GO:0043165">
    <property type="term" value="P:Gram-negative-bacterium-type cell outer membrane assembly"/>
    <property type="evidence" value="ECO:0007669"/>
    <property type="project" value="UniProtKB-UniRule"/>
</dbReference>
<comment type="function">
    <text evidence="6">Together with LptD, is involved in the assembly of lipopolysaccharide (LPS) at the surface of the outer membrane. Required for the proper assembly of LptD. Binds LPS and may serve as the LPS recognition site at the outer membrane.</text>
</comment>
<evidence type="ECO:0000256" key="1">
    <source>
        <dbReference type="ARBA" id="ARBA00022729"/>
    </source>
</evidence>
<feature type="signal peptide" evidence="7">
    <location>
        <begin position="1"/>
        <end position="21"/>
    </location>
</feature>
<evidence type="ECO:0000313" key="9">
    <source>
        <dbReference type="Proteomes" id="UP000278542"/>
    </source>
</evidence>
<dbReference type="HAMAP" id="MF_01186">
    <property type="entry name" value="LPS_assembly_LptE"/>
    <property type="match status" value="1"/>
</dbReference>
<dbReference type="Gene3D" id="3.30.160.150">
    <property type="entry name" value="Lipoprotein like domain"/>
    <property type="match status" value="1"/>
</dbReference>
<dbReference type="Pfam" id="PF04390">
    <property type="entry name" value="LptE"/>
    <property type="match status" value="1"/>
</dbReference>
<gene>
    <name evidence="6" type="primary">lptE</name>
    <name evidence="8" type="ORF">DES39_0179</name>
</gene>
<dbReference type="PANTHER" id="PTHR38098:SF1">
    <property type="entry name" value="LPS-ASSEMBLY LIPOPROTEIN LPTE"/>
    <property type="match status" value="1"/>
</dbReference>
<comment type="caution">
    <text evidence="8">The sequence shown here is derived from an EMBL/GenBank/DDBJ whole genome shotgun (WGS) entry which is preliminary data.</text>
</comment>
<dbReference type="PROSITE" id="PS51257">
    <property type="entry name" value="PROKAR_LIPOPROTEIN"/>
    <property type="match status" value="1"/>
</dbReference>
<dbReference type="PANTHER" id="PTHR38098">
    <property type="entry name" value="LPS-ASSEMBLY LIPOPROTEIN LPTE"/>
    <property type="match status" value="1"/>
</dbReference>
<keyword evidence="1 6" id="KW-0732">Signal</keyword>
<feature type="chain" id="PRO_5019728265" description="LPS-assembly lipoprotein LptE" evidence="7">
    <location>
        <begin position="22"/>
        <end position="170"/>
    </location>
</feature>
<dbReference type="Proteomes" id="UP000278542">
    <property type="component" value="Unassembled WGS sequence"/>
</dbReference>
<evidence type="ECO:0000256" key="6">
    <source>
        <dbReference type="HAMAP-Rule" id="MF_01186"/>
    </source>
</evidence>
<sequence>MKKWLCLFALMSLLLSGCGFHLQGDAEIPKQFQTMAFYSSDPYGSLSREIKKVLRENNVQIVNNDDKHNYPALKVIDDNMDKTTISIYPDGKSAEYQLTLMVNAQVIIAGSDIYPLTVKVFRTFFDNPASALAKSTEQYMIEQEMYSQAAIQLIGKLKSINMIEQKINTQ</sequence>
<keyword evidence="3 6" id="KW-0564">Palmitate</keyword>
<evidence type="ECO:0000256" key="5">
    <source>
        <dbReference type="ARBA" id="ARBA00023288"/>
    </source>
</evidence>
<proteinExistence type="inferred from homology"/>
<evidence type="ECO:0000313" key="8">
    <source>
        <dbReference type="EMBL" id="RKS86973.1"/>
    </source>
</evidence>
<dbReference type="GO" id="GO:0015920">
    <property type="term" value="P:lipopolysaccharide transport"/>
    <property type="evidence" value="ECO:0007669"/>
    <property type="project" value="TreeGrafter"/>
</dbReference>
<keyword evidence="9" id="KW-1185">Reference proteome</keyword>
<keyword evidence="2 6" id="KW-0472">Membrane</keyword>